<feature type="transmembrane region" description="Helical" evidence="1">
    <location>
        <begin position="189"/>
        <end position="213"/>
    </location>
</feature>
<feature type="transmembrane region" description="Helical" evidence="1">
    <location>
        <begin position="42"/>
        <end position="64"/>
    </location>
</feature>
<name>A0A812E8K6_ACAPH</name>
<feature type="transmembrane region" description="Helical" evidence="1">
    <location>
        <begin position="157"/>
        <end position="177"/>
    </location>
</feature>
<evidence type="ECO:0000313" key="3">
    <source>
        <dbReference type="Proteomes" id="UP000597762"/>
    </source>
</evidence>
<organism evidence="2 3">
    <name type="scientific">Acanthosepion pharaonis</name>
    <name type="common">Pharaoh cuttlefish</name>
    <name type="synonym">Sepia pharaonis</name>
    <dbReference type="NCBI Taxonomy" id="158019"/>
    <lineage>
        <taxon>Eukaryota</taxon>
        <taxon>Metazoa</taxon>
        <taxon>Spiralia</taxon>
        <taxon>Lophotrochozoa</taxon>
        <taxon>Mollusca</taxon>
        <taxon>Cephalopoda</taxon>
        <taxon>Coleoidea</taxon>
        <taxon>Decapodiformes</taxon>
        <taxon>Sepiida</taxon>
        <taxon>Sepiina</taxon>
        <taxon>Sepiidae</taxon>
        <taxon>Acanthosepion</taxon>
    </lineage>
</organism>
<comment type="caution">
    <text evidence="2">The sequence shown here is derived from an EMBL/GenBank/DDBJ whole genome shotgun (WGS) entry which is preliminary data.</text>
</comment>
<evidence type="ECO:0000313" key="2">
    <source>
        <dbReference type="EMBL" id="CAE1316994.1"/>
    </source>
</evidence>
<proteinExistence type="predicted"/>
<keyword evidence="1" id="KW-1133">Transmembrane helix</keyword>
<reference evidence="2" key="1">
    <citation type="submission" date="2021-01" db="EMBL/GenBank/DDBJ databases">
        <authorList>
            <person name="Li R."/>
            <person name="Bekaert M."/>
        </authorList>
    </citation>
    <scope>NUCLEOTIDE SEQUENCE</scope>
    <source>
        <strain evidence="2">Farmed</strain>
    </source>
</reference>
<evidence type="ECO:0000256" key="1">
    <source>
        <dbReference type="SAM" id="Phobius"/>
    </source>
</evidence>
<dbReference type="AlphaFoldDB" id="A0A812E8K6"/>
<feature type="transmembrane region" description="Helical" evidence="1">
    <location>
        <begin position="80"/>
        <end position="105"/>
    </location>
</feature>
<keyword evidence="3" id="KW-1185">Reference proteome</keyword>
<feature type="transmembrane region" description="Helical" evidence="1">
    <location>
        <begin position="125"/>
        <end position="145"/>
    </location>
</feature>
<gene>
    <name evidence="2" type="ORF">SPHA_67644</name>
</gene>
<accession>A0A812E8K6</accession>
<keyword evidence="1" id="KW-0472">Membrane</keyword>
<protein>
    <submittedName>
        <fullName evidence="2">Uncharacterized protein</fullName>
    </submittedName>
</protein>
<dbReference type="Proteomes" id="UP000597762">
    <property type="component" value="Unassembled WGS sequence"/>
</dbReference>
<sequence>MQENKSPTFSRFSALSPSHPLPLFSADTCPSPTPSQSHPCHFIINPIPIPATFKSFIALSLLLYTHKKDATNRMIETEDYFLLLSLSISLFCLLTLFFILSYFHFYFPLLSLVIPDLRSYFHSSFIPPPSFLYSFFFSFFLSFYFHLFHLLFSYHFLFIYLLFCFSPPFTSVTSLSAVSDNVLIVATRLVFFLSLKNPVILNSFFLSCFLSFFDASKSLLTTID</sequence>
<keyword evidence="1" id="KW-0812">Transmembrane</keyword>
<dbReference type="EMBL" id="CAHIKZ030004896">
    <property type="protein sequence ID" value="CAE1316994.1"/>
    <property type="molecule type" value="Genomic_DNA"/>
</dbReference>